<dbReference type="EMBL" id="CM055744">
    <property type="protein sequence ID" value="KAJ7998662.1"/>
    <property type="molecule type" value="Genomic_DNA"/>
</dbReference>
<name>A0ACC2G518_DALPE</name>
<dbReference type="Proteomes" id="UP001157502">
    <property type="component" value="Chromosome 17"/>
</dbReference>
<comment type="caution">
    <text evidence="1">The sequence shown here is derived from an EMBL/GenBank/DDBJ whole genome shotgun (WGS) entry which is preliminary data.</text>
</comment>
<keyword evidence="2" id="KW-1185">Reference proteome</keyword>
<accession>A0ACC2G518</accession>
<evidence type="ECO:0000313" key="2">
    <source>
        <dbReference type="Proteomes" id="UP001157502"/>
    </source>
</evidence>
<organism evidence="1 2">
    <name type="scientific">Dallia pectoralis</name>
    <name type="common">Alaska blackfish</name>
    <dbReference type="NCBI Taxonomy" id="75939"/>
    <lineage>
        <taxon>Eukaryota</taxon>
        <taxon>Metazoa</taxon>
        <taxon>Chordata</taxon>
        <taxon>Craniata</taxon>
        <taxon>Vertebrata</taxon>
        <taxon>Euteleostomi</taxon>
        <taxon>Actinopterygii</taxon>
        <taxon>Neopterygii</taxon>
        <taxon>Teleostei</taxon>
        <taxon>Protacanthopterygii</taxon>
        <taxon>Esociformes</taxon>
        <taxon>Umbridae</taxon>
        <taxon>Dallia</taxon>
    </lineage>
</organism>
<gene>
    <name evidence="1" type="ORF">DPEC_G00207200</name>
</gene>
<protein>
    <submittedName>
        <fullName evidence="1">Uncharacterized protein</fullName>
    </submittedName>
</protein>
<reference evidence="1" key="1">
    <citation type="submission" date="2021-05" db="EMBL/GenBank/DDBJ databases">
        <authorList>
            <person name="Pan Q."/>
            <person name="Jouanno E."/>
            <person name="Zahm M."/>
            <person name="Klopp C."/>
            <person name="Cabau C."/>
            <person name="Louis A."/>
            <person name="Berthelot C."/>
            <person name="Parey E."/>
            <person name="Roest Crollius H."/>
            <person name="Montfort J."/>
            <person name="Robinson-Rechavi M."/>
            <person name="Bouchez O."/>
            <person name="Lampietro C."/>
            <person name="Lopez Roques C."/>
            <person name="Donnadieu C."/>
            <person name="Postlethwait J."/>
            <person name="Bobe J."/>
            <person name="Dillon D."/>
            <person name="Chandos A."/>
            <person name="von Hippel F."/>
            <person name="Guiguen Y."/>
        </authorList>
    </citation>
    <scope>NUCLEOTIDE SEQUENCE</scope>
    <source>
        <strain evidence="1">YG-Jan2019</strain>
    </source>
</reference>
<evidence type="ECO:0000313" key="1">
    <source>
        <dbReference type="EMBL" id="KAJ7998662.1"/>
    </source>
</evidence>
<proteinExistence type="predicted"/>
<sequence>MCPPNNGAASCPLSHAVTRADLHEFQEAMFAKLSVLIAGQLQSAIEAILKPAIDAAMGPITSVLDGIGVRPRYIRPRAGSVRLQQPGRRPGASCHAP</sequence>